<protein>
    <recommendedName>
        <fullName evidence="5">Transcriptional regulator, PaaX family</fullName>
    </recommendedName>
</protein>
<dbReference type="InterPro" id="IPR013225">
    <property type="entry name" value="PaaX_C"/>
</dbReference>
<dbReference type="Gene3D" id="1.10.10.10">
    <property type="entry name" value="Winged helix-like DNA-binding domain superfamily/Winged helix DNA-binding domain"/>
    <property type="match status" value="1"/>
</dbReference>
<dbReference type="PANTHER" id="PTHR30319">
    <property type="entry name" value="PHENYLACETIC ACID REGULATOR-RELATED TRANSCRIPTIONAL REPRESSOR"/>
    <property type="match status" value="1"/>
</dbReference>
<dbReference type="Proteomes" id="UP000253370">
    <property type="component" value="Unassembled WGS sequence"/>
</dbReference>
<dbReference type="InterPro" id="IPR036390">
    <property type="entry name" value="WH_DNA-bd_sf"/>
</dbReference>
<dbReference type="OrthoDB" id="2270427at2"/>
<gene>
    <name evidence="3" type="ORF">DRV85_07410</name>
</gene>
<comment type="caution">
    <text evidence="3">The sequence shown here is derived from an EMBL/GenBank/DDBJ whole genome shotgun (WGS) entry which is preliminary data.</text>
</comment>
<dbReference type="InterPro" id="IPR011965">
    <property type="entry name" value="PaaX_trns_reg"/>
</dbReference>
<proteinExistence type="predicted"/>
<dbReference type="Gene3D" id="3.30.70.2670">
    <property type="match status" value="1"/>
</dbReference>
<evidence type="ECO:0000313" key="3">
    <source>
        <dbReference type="EMBL" id="RBI85559.1"/>
    </source>
</evidence>
<dbReference type="AlphaFoldDB" id="A0A365U9B6"/>
<dbReference type="PIRSF" id="PIRSF020623">
    <property type="entry name" value="PaaX"/>
    <property type="match status" value="1"/>
</dbReference>
<dbReference type="Pfam" id="PF08223">
    <property type="entry name" value="PaaX_C"/>
    <property type="match status" value="1"/>
</dbReference>
<evidence type="ECO:0008006" key="5">
    <source>
        <dbReference type="Google" id="ProtNLM"/>
    </source>
</evidence>
<dbReference type="InterPro" id="IPR012906">
    <property type="entry name" value="PaaX-like_N"/>
</dbReference>
<dbReference type="RefSeq" id="WP_113288817.1">
    <property type="nucleotide sequence ID" value="NZ_QNTQ01000006.1"/>
</dbReference>
<accession>A0A365U9B6</accession>
<dbReference type="Pfam" id="PF07848">
    <property type="entry name" value="PaaX"/>
    <property type="match status" value="1"/>
</dbReference>
<dbReference type="EMBL" id="QNTQ01000006">
    <property type="protein sequence ID" value="RBI85559.1"/>
    <property type="molecule type" value="Genomic_DNA"/>
</dbReference>
<dbReference type="InterPro" id="IPR036388">
    <property type="entry name" value="WH-like_DNA-bd_sf"/>
</dbReference>
<name>A0A365U9B6_9RHOB</name>
<dbReference type="Gene3D" id="1.20.58.1460">
    <property type="match status" value="1"/>
</dbReference>
<evidence type="ECO:0000259" key="2">
    <source>
        <dbReference type="Pfam" id="PF08223"/>
    </source>
</evidence>
<keyword evidence="4" id="KW-1185">Reference proteome</keyword>
<organism evidence="3 4">
    <name type="scientific">Rhodosalinus halophilus</name>
    <dbReference type="NCBI Taxonomy" id="2259333"/>
    <lineage>
        <taxon>Bacteria</taxon>
        <taxon>Pseudomonadati</taxon>
        <taxon>Pseudomonadota</taxon>
        <taxon>Alphaproteobacteria</taxon>
        <taxon>Rhodobacterales</taxon>
        <taxon>Paracoccaceae</taxon>
        <taxon>Rhodosalinus</taxon>
    </lineage>
</organism>
<dbReference type="PANTHER" id="PTHR30319:SF1">
    <property type="entry name" value="TRANSCRIPTIONAL REPRESSOR PAAX"/>
    <property type="match status" value="1"/>
</dbReference>
<dbReference type="SUPFAM" id="SSF46785">
    <property type="entry name" value="Winged helix' DNA-binding domain"/>
    <property type="match status" value="1"/>
</dbReference>
<reference evidence="3 4" key="1">
    <citation type="submission" date="2018-07" db="EMBL/GenBank/DDBJ databases">
        <title>Rhodosalinus sp. strain E84T genomic sequence and assembly.</title>
        <authorList>
            <person name="Liu Z.-W."/>
            <person name="Lu D.-C."/>
        </authorList>
    </citation>
    <scope>NUCLEOTIDE SEQUENCE [LARGE SCALE GENOMIC DNA]</scope>
    <source>
        <strain evidence="3 4">E84</strain>
    </source>
</reference>
<evidence type="ECO:0000313" key="4">
    <source>
        <dbReference type="Proteomes" id="UP000253370"/>
    </source>
</evidence>
<dbReference type="GO" id="GO:0006351">
    <property type="term" value="P:DNA-templated transcription"/>
    <property type="evidence" value="ECO:0007669"/>
    <property type="project" value="InterPro"/>
</dbReference>
<sequence>MDVPADPLAPLIDALHAEGRPRVWSLVITVFGDSVQPRGGRIATTRLQRLLGRIGVEPGALRTALSRLRRDGWVMAEREGRFSLYRLSESGLARFAPATERIYAPPREGEVHRWTLALGGAGAQGIPVAPSLRLIPEAEAGDADLAVTGALSALAPGFAEALLPEPHRAALAALAADLAALEGLALGPLDAAAARTLLIHRWRRLVLRWPELPPVLLPQEAPRDPRAAVARAWRALTPKAEAWLDSADARMPAMPPAGAALARRFAQAS</sequence>
<feature type="domain" description="Transcriptional repressor PaaX-like N-terminal" evidence="1">
    <location>
        <begin position="24"/>
        <end position="91"/>
    </location>
</feature>
<feature type="domain" description="Transcriptional repressor PaaX-like C-terminal" evidence="2">
    <location>
        <begin position="184"/>
        <end position="245"/>
    </location>
</feature>
<evidence type="ECO:0000259" key="1">
    <source>
        <dbReference type="Pfam" id="PF07848"/>
    </source>
</evidence>